<evidence type="ECO:0000313" key="3">
    <source>
        <dbReference type="EMBL" id="KAJ4824185.1"/>
    </source>
</evidence>
<sequence length="438" mass="49388">MNAPVRRRNPKKTTVDGPQKANPHVASSGSRFEILRTELDTVVPDTTVDLAGINPWIRQAEMQARKPKAPRQPTKHSGSSQATTTAPFETTHILTTVKVRAALSNGSLEPGDKNAITSFPHIQDQKHDPPDLNPIDMDEDSNIASGSPQFHGFPVGKVTVQLPRHQSSSSPEEIPPQDSGVTDIEEEVSSAGHVDVDMGYLLPLPPPTVYGSPNDTLRRALWQNLEVLAPLIYNPWILAGDFNALLSAQEREGGRCVTAAKLKDFQTCIDNTHLIDLGFAGPVFTWHRGSLKQRLDRALCNEAWLERFEETIVYHLPFLGSDHRPPLISLNTLCTPARKESRFHFQTAWLSHESFPNFVRHAWKEGTDWCATLQQFSQNLQEWNSTDFGNIFRRKRRLLARITGIQRYLDKKPSRFLANLDLELRWELDSVLAQEEMY</sequence>
<reference evidence="3" key="2">
    <citation type="journal article" date="2023" name="Plants (Basel)">
        <title>Annotation of the Turnera subulata (Passifloraceae) Draft Genome Reveals the S-Locus Evolved after the Divergence of Turneroideae from Passifloroideae in a Stepwise Manner.</title>
        <authorList>
            <person name="Henning P.M."/>
            <person name="Roalson E.H."/>
            <person name="Mir W."/>
            <person name="McCubbin A.G."/>
            <person name="Shore J.S."/>
        </authorList>
    </citation>
    <scope>NUCLEOTIDE SEQUENCE</scope>
    <source>
        <strain evidence="3">F60SS</strain>
    </source>
</reference>
<feature type="region of interest" description="Disordered" evidence="1">
    <location>
        <begin position="1"/>
        <end position="30"/>
    </location>
</feature>
<dbReference type="EMBL" id="JAKUCV010007250">
    <property type="protein sequence ID" value="KAJ4824185.1"/>
    <property type="molecule type" value="Genomic_DNA"/>
</dbReference>
<feature type="region of interest" description="Disordered" evidence="1">
    <location>
        <begin position="62"/>
        <end position="86"/>
    </location>
</feature>
<comment type="caution">
    <text evidence="3">The sequence shown here is derived from an EMBL/GenBank/DDBJ whole genome shotgun (WGS) entry which is preliminary data.</text>
</comment>
<dbReference type="SUPFAM" id="SSF56219">
    <property type="entry name" value="DNase I-like"/>
    <property type="match status" value="1"/>
</dbReference>
<dbReference type="InterPro" id="IPR036691">
    <property type="entry name" value="Endo/exonu/phosph_ase_sf"/>
</dbReference>
<organism evidence="3 4">
    <name type="scientific">Turnera subulata</name>
    <dbReference type="NCBI Taxonomy" id="218843"/>
    <lineage>
        <taxon>Eukaryota</taxon>
        <taxon>Viridiplantae</taxon>
        <taxon>Streptophyta</taxon>
        <taxon>Embryophyta</taxon>
        <taxon>Tracheophyta</taxon>
        <taxon>Spermatophyta</taxon>
        <taxon>Magnoliopsida</taxon>
        <taxon>eudicotyledons</taxon>
        <taxon>Gunneridae</taxon>
        <taxon>Pentapetalae</taxon>
        <taxon>rosids</taxon>
        <taxon>fabids</taxon>
        <taxon>Malpighiales</taxon>
        <taxon>Passifloraceae</taxon>
        <taxon>Turnera</taxon>
    </lineage>
</organism>
<dbReference type="Pfam" id="PF03372">
    <property type="entry name" value="Exo_endo_phos"/>
    <property type="match status" value="1"/>
</dbReference>
<feature type="compositionally biased region" description="Polar residues" evidence="1">
    <location>
        <begin position="75"/>
        <end position="86"/>
    </location>
</feature>
<evidence type="ECO:0000259" key="2">
    <source>
        <dbReference type="Pfam" id="PF03372"/>
    </source>
</evidence>
<evidence type="ECO:0000256" key="1">
    <source>
        <dbReference type="SAM" id="MobiDB-lite"/>
    </source>
</evidence>
<dbReference type="GO" id="GO:0003824">
    <property type="term" value="F:catalytic activity"/>
    <property type="evidence" value="ECO:0007669"/>
    <property type="project" value="InterPro"/>
</dbReference>
<dbReference type="Gene3D" id="3.60.10.10">
    <property type="entry name" value="Endonuclease/exonuclease/phosphatase"/>
    <property type="match status" value="1"/>
</dbReference>
<feature type="compositionally biased region" description="Basic residues" evidence="1">
    <location>
        <begin position="1"/>
        <end position="11"/>
    </location>
</feature>
<dbReference type="PANTHER" id="PTHR33710">
    <property type="entry name" value="BNAC02G09200D PROTEIN"/>
    <property type="match status" value="1"/>
</dbReference>
<feature type="domain" description="Endonuclease/exonuclease/phosphatase" evidence="2">
    <location>
        <begin position="180"/>
        <end position="323"/>
    </location>
</feature>
<protein>
    <recommendedName>
        <fullName evidence="2">Endonuclease/exonuclease/phosphatase domain-containing protein</fullName>
    </recommendedName>
</protein>
<dbReference type="InterPro" id="IPR005135">
    <property type="entry name" value="Endo/exonuclease/phosphatase"/>
</dbReference>
<proteinExistence type="predicted"/>
<reference evidence="3" key="1">
    <citation type="submission" date="2022-02" db="EMBL/GenBank/DDBJ databases">
        <authorList>
            <person name="Henning P.M."/>
            <person name="McCubbin A.G."/>
            <person name="Shore J.S."/>
        </authorList>
    </citation>
    <scope>NUCLEOTIDE SEQUENCE</scope>
    <source>
        <strain evidence="3">F60SS</strain>
        <tissue evidence="3">Leaves</tissue>
    </source>
</reference>
<accession>A0A9Q0F361</accession>
<keyword evidence="4" id="KW-1185">Reference proteome</keyword>
<gene>
    <name evidence="3" type="ORF">Tsubulata_011922</name>
</gene>
<dbReference type="AlphaFoldDB" id="A0A9Q0F361"/>
<dbReference type="OrthoDB" id="1750980at2759"/>
<evidence type="ECO:0000313" key="4">
    <source>
        <dbReference type="Proteomes" id="UP001141552"/>
    </source>
</evidence>
<name>A0A9Q0F361_9ROSI</name>
<dbReference type="PANTHER" id="PTHR33710:SF77">
    <property type="entry name" value="DNASE I-LIKE SUPERFAMILY PROTEIN"/>
    <property type="match status" value="1"/>
</dbReference>
<dbReference type="Proteomes" id="UP001141552">
    <property type="component" value="Unassembled WGS sequence"/>
</dbReference>